<reference evidence="1" key="1">
    <citation type="submission" date="2023-10" db="EMBL/GenBank/DDBJ databases">
        <title>Genome assembly of Pristionchus species.</title>
        <authorList>
            <person name="Yoshida K."/>
            <person name="Sommer R.J."/>
        </authorList>
    </citation>
    <scope>NUCLEOTIDE SEQUENCE</scope>
    <source>
        <strain evidence="1">RS5133</strain>
    </source>
</reference>
<gene>
    <name evidence="1" type="ORF">PFISCL1PPCAC_21482</name>
</gene>
<sequence>KNLLQGNSAMEKAEHNLVGAVSVKDDVQAKVQFVAAVVTLLELLLFPAKRGAAATVDDEGSVVGSVVACELSRAGAANRYLETIKGIVKDRLEEVQGGRYVLYLQMEDNTAASDLVENGHIIDGVPR</sequence>
<evidence type="ECO:0000313" key="2">
    <source>
        <dbReference type="Proteomes" id="UP001432322"/>
    </source>
</evidence>
<dbReference type="EMBL" id="BTSY01000005">
    <property type="protein sequence ID" value="GMT30185.1"/>
    <property type="molecule type" value="Genomic_DNA"/>
</dbReference>
<dbReference type="Proteomes" id="UP001432322">
    <property type="component" value="Unassembled WGS sequence"/>
</dbReference>
<name>A0AAV5WEU3_9BILA</name>
<accession>A0AAV5WEU3</accession>
<comment type="caution">
    <text evidence="1">The sequence shown here is derived from an EMBL/GenBank/DDBJ whole genome shotgun (WGS) entry which is preliminary data.</text>
</comment>
<protein>
    <submittedName>
        <fullName evidence="1">Uncharacterized protein</fullName>
    </submittedName>
</protein>
<feature type="non-terminal residue" evidence="1">
    <location>
        <position position="1"/>
    </location>
</feature>
<keyword evidence="2" id="KW-1185">Reference proteome</keyword>
<proteinExistence type="predicted"/>
<dbReference type="AlphaFoldDB" id="A0AAV5WEU3"/>
<organism evidence="1 2">
    <name type="scientific">Pristionchus fissidentatus</name>
    <dbReference type="NCBI Taxonomy" id="1538716"/>
    <lineage>
        <taxon>Eukaryota</taxon>
        <taxon>Metazoa</taxon>
        <taxon>Ecdysozoa</taxon>
        <taxon>Nematoda</taxon>
        <taxon>Chromadorea</taxon>
        <taxon>Rhabditida</taxon>
        <taxon>Rhabditina</taxon>
        <taxon>Diplogasteromorpha</taxon>
        <taxon>Diplogasteroidea</taxon>
        <taxon>Neodiplogasteridae</taxon>
        <taxon>Pristionchus</taxon>
    </lineage>
</organism>
<evidence type="ECO:0000313" key="1">
    <source>
        <dbReference type="EMBL" id="GMT30185.1"/>
    </source>
</evidence>